<dbReference type="Pfam" id="PF13289">
    <property type="entry name" value="SIR2_2"/>
    <property type="match status" value="1"/>
</dbReference>
<dbReference type="SUPFAM" id="SSF52540">
    <property type="entry name" value="P-loop containing nucleoside triphosphate hydrolases"/>
    <property type="match status" value="1"/>
</dbReference>
<dbReference type="InterPro" id="IPR057574">
    <property type="entry name" value="nSTAND_NTPase5_dom"/>
</dbReference>
<dbReference type="AlphaFoldDB" id="A0AAE4QR68"/>
<dbReference type="RefSeq" id="WP_317573814.1">
    <property type="nucleotide sequence ID" value="NZ_NPEF02000026.1"/>
</dbReference>
<dbReference type="Gene3D" id="3.40.50.300">
    <property type="entry name" value="P-loop containing nucleotide triphosphate hydrolases"/>
    <property type="match status" value="1"/>
</dbReference>
<proteinExistence type="predicted"/>
<reference evidence="2 3" key="1">
    <citation type="journal article" date="2018" name="Microb. Genom.">
        <title>Deciphering the unexplored Leptospira diversity from soils uncovers genomic evolution to virulence.</title>
        <authorList>
            <person name="Thibeaux R."/>
            <person name="Iraola G."/>
            <person name="Ferres I."/>
            <person name="Bierque E."/>
            <person name="Girault D."/>
            <person name="Soupe-Gilbert M.E."/>
            <person name="Picardeau M."/>
            <person name="Goarant C."/>
        </authorList>
    </citation>
    <scope>NUCLEOTIDE SEQUENCE [LARGE SCALE GENOMIC DNA]</scope>
    <source>
        <strain evidence="2 3">ATI7-C-A5</strain>
    </source>
</reference>
<accession>A0AAE4QR68</accession>
<dbReference type="Gene3D" id="1.25.40.10">
    <property type="entry name" value="Tetratricopeptide repeat domain"/>
    <property type="match status" value="1"/>
</dbReference>
<dbReference type="InterPro" id="IPR011990">
    <property type="entry name" value="TPR-like_helical_dom_sf"/>
</dbReference>
<evidence type="ECO:0000313" key="3">
    <source>
        <dbReference type="Proteomes" id="UP000232122"/>
    </source>
</evidence>
<keyword evidence="3" id="KW-1185">Reference proteome</keyword>
<protein>
    <submittedName>
        <fullName evidence="2">SIR2 family protein</fullName>
    </submittedName>
</protein>
<dbReference type="SUPFAM" id="SSF48452">
    <property type="entry name" value="TPR-like"/>
    <property type="match status" value="1"/>
</dbReference>
<dbReference type="InterPro" id="IPR027417">
    <property type="entry name" value="P-loop_NTPase"/>
</dbReference>
<dbReference type="EMBL" id="NPEF02000026">
    <property type="protein sequence ID" value="MDV6237505.1"/>
    <property type="molecule type" value="Genomic_DNA"/>
</dbReference>
<gene>
    <name evidence="2" type="ORF">CH379_017875</name>
</gene>
<dbReference type="Proteomes" id="UP000232122">
    <property type="component" value="Unassembled WGS sequence"/>
</dbReference>
<feature type="domain" description="Novel STAND NTPase 5" evidence="1">
    <location>
        <begin position="288"/>
        <end position="409"/>
    </location>
</feature>
<name>A0AAE4QR68_9LEPT</name>
<evidence type="ECO:0000313" key="2">
    <source>
        <dbReference type="EMBL" id="MDV6237505.1"/>
    </source>
</evidence>
<comment type="caution">
    <text evidence="2">The sequence shown here is derived from an EMBL/GenBank/DDBJ whole genome shotgun (WGS) entry which is preliminary data.</text>
</comment>
<sequence length="773" mass="89892">MIIELEELFKKSLAEGVNLFLGSGFSLHAKDVKGRDLPTGMALTKELIENFKMTTSTLTLSQIATILNNTKKSEFIEYLKERFYVSTFDNLYYCLNSIKINQIYTTNIDNLIHKIIDHSQYSYLNDVTINGPKFKEKFATDFIPLHGNILNDDRPIIFDSLQIASTFSNSPETWNYLSQGIVNQPTLFWGYSLNDSGVLQSLEGINKIKKSSELKWIALKDENKDEIEYFKALGFNIVIGETIEILKYFEANSTSHKKQHNQTITNNLFDYEYVPKLSTNFPVQPLSTFFTGGDPSWFNIYNGSLYRIHFFKNVQDKILTNKNIIILGAPASGKTTLLMQLAAYTEFEGHKLFLPAVHENKADLIIKKLNGEKAILFIDNFTDEMEGLKRLSKHSNIKLVCCDRDHNFETVSHLIDREQFIYENINDLSLNDIQSIYDSIPDGLKNKPLKTKTNDPHSDTPSIFEIISLNINRPSINSRYRSVITELENSDPILTDFIMMCCYVHSCRTPVSFEMAYVFLSNQINDYSEVFEIRKRLGSMIHEYSDLTIDDNEIDYYTPRSSYASEALLKQCPPEILKRVYLKFIKSVQPIRIVQYRTFQRKAYDKDKMLRAFPFWEEGKAYYEELFEYDNQNPYIFQQGALYLSAKGKYSEAFSWIDRAINITGNRNFSIRNSHAVILFNANIRQEDKSSNLRKTLDESMEILRQCYSNDKRKTYHCIRYAEQSIEYFNKYGDSISRDYLNTSLSWLDIELKLSSWNYSIKNLSKTIKNILR</sequence>
<organism evidence="2 3">
    <name type="scientific">Leptospira ellisii</name>
    <dbReference type="NCBI Taxonomy" id="2023197"/>
    <lineage>
        <taxon>Bacteria</taxon>
        <taxon>Pseudomonadati</taxon>
        <taxon>Spirochaetota</taxon>
        <taxon>Spirochaetia</taxon>
        <taxon>Leptospirales</taxon>
        <taxon>Leptospiraceae</taxon>
        <taxon>Leptospira</taxon>
    </lineage>
</organism>
<evidence type="ECO:0000259" key="1">
    <source>
        <dbReference type="Pfam" id="PF25199"/>
    </source>
</evidence>
<dbReference type="Pfam" id="PF25199">
    <property type="entry name" value="nSTAND_NTPase5"/>
    <property type="match status" value="1"/>
</dbReference>